<keyword evidence="5" id="KW-1185">Reference proteome</keyword>
<evidence type="ECO:0000313" key="5">
    <source>
        <dbReference type="Proteomes" id="UP000276029"/>
    </source>
</evidence>
<dbReference type="EMBL" id="RBWX01000009">
    <property type="protein sequence ID" value="RKS88144.1"/>
    <property type="molecule type" value="Genomic_DNA"/>
</dbReference>
<dbReference type="Proteomes" id="UP000275727">
    <property type="component" value="Chromosome"/>
</dbReference>
<feature type="domain" description="Phytase-like" evidence="1">
    <location>
        <begin position="61"/>
        <end position="308"/>
    </location>
</feature>
<dbReference type="KEGG" id="smic:SmB9_36130"/>
<evidence type="ECO:0000259" key="1">
    <source>
        <dbReference type="Pfam" id="PF13449"/>
    </source>
</evidence>
<gene>
    <name evidence="3" type="ORF">DFR51_2791</name>
    <name evidence="2" type="ORF">SmB9_36130</name>
</gene>
<dbReference type="Pfam" id="PF13449">
    <property type="entry name" value="Phytase-like"/>
    <property type="match status" value="1"/>
</dbReference>
<protein>
    <recommendedName>
        <fullName evidence="1">Phytase-like domain-containing protein</fullName>
    </recommendedName>
</protein>
<dbReference type="RefSeq" id="WP_121052124.1">
    <property type="nucleotide sequence ID" value="NZ_AP018711.1"/>
</dbReference>
<evidence type="ECO:0000313" key="3">
    <source>
        <dbReference type="EMBL" id="RKS88144.1"/>
    </source>
</evidence>
<evidence type="ECO:0000313" key="2">
    <source>
        <dbReference type="EMBL" id="BBE35955.1"/>
    </source>
</evidence>
<reference evidence="3 5" key="2">
    <citation type="submission" date="2018-10" db="EMBL/GenBank/DDBJ databases">
        <title>Genomic Encyclopedia of Type Strains, Phase IV (KMG-IV): sequencing the most valuable type-strain genomes for metagenomic binning, comparative biology and taxonomic classification.</title>
        <authorList>
            <person name="Goeker M."/>
        </authorList>
    </citation>
    <scope>NUCLEOTIDE SEQUENCE [LARGE SCALE GENOMIC DNA]</scope>
    <source>
        <strain evidence="3 5">DSM 19791</strain>
    </source>
</reference>
<dbReference type="Proteomes" id="UP000276029">
    <property type="component" value="Unassembled WGS sequence"/>
</dbReference>
<organism evidence="2 4">
    <name type="scientific">Sphingosinicella microcystinivorans</name>
    <dbReference type="NCBI Taxonomy" id="335406"/>
    <lineage>
        <taxon>Bacteria</taxon>
        <taxon>Pseudomonadati</taxon>
        <taxon>Pseudomonadota</taxon>
        <taxon>Alphaproteobacteria</taxon>
        <taxon>Sphingomonadales</taxon>
        <taxon>Sphingosinicellaceae</taxon>
        <taxon>Sphingosinicella</taxon>
    </lineage>
</organism>
<evidence type="ECO:0000313" key="4">
    <source>
        <dbReference type="Proteomes" id="UP000275727"/>
    </source>
</evidence>
<reference evidence="2 4" key="1">
    <citation type="submission" date="2018-06" db="EMBL/GenBank/DDBJ databases">
        <title>Complete Genome Sequence of the Microcystin-Degrading Bacterium Sphingosinicella microcystinivorans Strain B-9.</title>
        <authorList>
            <person name="Jin H."/>
            <person name="Nishizawa T."/>
            <person name="Guo Y."/>
            <person name="Nishizawa A."/>
            <person name="Park H."/>
            <person name="Kato H."/>
            <person name="Tsuji K."/>
            <person name="Harada K."/>
        </authorList>
    </citation>
    <scope>NUCLEOTIDE SEQUENCE [LARGE SCALE GENOMIC DNA]</scope>
    <source>
        <strain evidence="2 4">B9</strain>
    </source>
</reference>
<dbReference type="InterPro" id="IPR027372">
    <property type="entry name" value="Phytase-like_dom"/>
</dbReference>
<dbReference type="PIRSF" id="PIRSF031900">
    <property type="entry name" value="UCP031900"/>
    <property type="match status" value="1"/>
</dbReference>
<dbReference type="EMBL" id="AP018711">
    <property type="protein sequence ID" value="BBE35955.1"/>
    <property type="molecule type" value="Genomic_DNA"/>
</dbReference>
<sequence>MRVPVLLLLAIAACGNAPPPAIEPLAVESVAVPFDARDAARQGEGRLRYAGGVALRSATSWFGGLSGLRCPDRCYAVGDAGILLSFDRVERDGRLVGIENVRGGMLLDRDGAAGTKATRDAESLVLSPGGAEALVGFERTNSLWVVPLGQSEWRAKQVYSLPEMKDWPLNGGAETLVMLPGGVPLVIAEEAPDGGDRPALAVGAVQRPDGTRVNLAFRYHPPANFSPTDAALLDDERLIILNRAFSPLTGVAMALVEVPLAEMREGATVQGREIARLRPPVSIDNMEGIDIRREGARVFIYLISDDNFNAAQRTLLLKFELLPE</sequence>
<name>A0AAD1D9D4_SPHMI</name>
<dbReference type="InterPro" id="IPR014567">
    <property type="entry name" value="UCP031900"/>
</dbReference>
<dbReference type="AlphaFoldDB" id="A0AAD1D9D4"/>
<proteinExistence type="predicted"/>
<accession>A0AAD1D9D4</accession>